<dbReference type="STRING" id="9009.A0A226NC04"/>
<dbReference type="InterPro" id="IPR036647">
    <property type="entry name" value="GTF2I-like_rpt_sf"/>
</dbReference>
<dbReference type="Gene3D" id="3.90.1460.10">
    <property type="entry name" value="GTF2I-like"/>
    <property type="match status" value="1"/>
</dbReference>
<dbReference type="GO" id="GO:0003677">
    <property type="term" value="F:DNA binding"/>
    <property type="evidence" value="ECO:0007669"/>
    <property type="project" value="UniProtKB-KW"/>
</dbReference>
<evidence type="ECO:0000313" key="8">
    <source>
        <dbReference type="Proteomes" id="UP000198323"/>
    </source>
</evidence>
<dbReference type="PROSITE" id="PS51139">
    <property type="entry name" value="GTF2I"/>
    <property type="match status" value="1"/>
</dbReference>
<dbReference type="Proteomes" id="UP000198323">
    <property type="component" value="Unassembled WGS sequence"/>
</dbReference>
<dbReference type="InterPro" id="IPR042224">
    <property type="entry name" value="GTF2IRD2"/>
</dbReference>
<name>A0A226NC04_CALSU</name>
<evidence type="ECO:0000256" key="4">
    <source>
        <dbReference type="ARBA" id="ARBA00023125"/>
    </source>
</evidence>
<dbReference type="Pfam" id="PF02946">
    <property type="entry name" value="GTF2I"/>
    <property type="match status" value="1"/>
</dbReference>
<reference evidence="7 8" key="1">
    <citation type="submission" date="2016-07" db="EMBL/GenBank/DDBJ databases">
        <title>Disparate Historic Effective Population Sizes Predicted by Modern Levels of Genome Diversity for the Scaled Quail (Callipepla squamata) and the Northern Bobwhite (Colinus virginianus): Inferences from First and Second Generation Draft Genome Assemblies for Sympatric New World Quail.</title>
        <authorList>
            <person name="Oldeschulte D.L."/>
            <person name="Halley Y.A."/>
            <person name="Bhattarai E.K."/>
            <person name="Brashear W.A."/>
            <person name="Hill J."/>
            <person name="Metz R.P."/>
            <person name="Johnson C.D."/>
            <person name="Rollins D."/>
            <person name="Peterson M.J."/>
            <person name="Bickhart D.M."/>
            <person name="Decker J.E."/>
            <person name="Seabury C.M."/>
        </authorList>
    </citation>
    <scope>NUCLEOTIDE SEQUENCE [LARGE SCALE GENOMIC DNA]</scope>
    <source>
        <strain evidence="7 8">Texas</strain>
        <tissue evidence="7">Leg muscle</tissue>
    </source>
</reference>
<comment type="subcellular location">
    <subcellularLocation>
        <location evidence="1">Nucleus</location>
    </subcellularLocation>
</comment>
<dbReference type="FunFam" id="3.90.1460.10:FF:000003">
    <property type="entry name" value="general transcription factor II-I isoform X1"/>
    <property type="match status" value="1"/>
</dbReference>
<keyword evidence="5" id="KW-0804">Transcription</keyword>
<keyword evidence="2" id="KW-0677">Repeat</keyword>
<evidence type="ECO:0000313" key="7">
    <source>
        <dbReference type="EMBL" id="OXB64779.1"/>
    </source>
</evidence>
<sequence>VAEEERTAELKEKKCVLPANRLTVDVMELEALRKSVEDYFCFCYGKALGKSTVVPVPYEKIQRDQSAVVVQGLPEGVAFKHPANYDISTLKWILENKSGISFIIKRPFLEPKKHLGADPSHSVIPLGGSLQSLRNFPEICLLFLIMSLCSFCSCPPVQVKTEPSEDCGISLEMSTVTVKEESEDPDYYQYSIPGSDSSFSTCLSAVTIQYFHAGCH</sequence>
<organism evidence="7 8">
    <name type="scientific">Callipepla squamata</name>
    <name type="common">Scaled quail</name>
    <dbReference type="NCBI Taxonomy" id="9009"/>
    <lineage>
        <taxon>Eukaryota</taxon>
        <taxon>Metazoa</taxon>
        <taxon>Chordata</taxon>
        <taxon>Craniata</taxon>
        <taxon>Vertebrata</taxon>
        <taxon>Euteleostomi</taxon>
        <taxon>Archelosauria</taxon>
        <taxon>Archosauria</taxon>
        <taxon>Dinosauria</taxon>
        <taxon>Saurischia</taxon>
        <taxon>Theropoda</taxon>
        <taxon>Coelurosauria</taxon>
        <taxon>Aves</taxon>
        <taxon>Neognathae</taxon>
        <taxon>Galloanserae</taxon>
        <taxon>Galliformes</taxon>
        <taxon>Odontophoridae</taxon>
        <taxon>Callipepla</taxon>
    </lineage>
</organism>
<dbReference type="SUPFAM" id="SSF117773">
    <property type="entry name" value="GTF2I-like repeat"/>
    <property type="match status" value="1"/>
</dbReference>
<evidence type="ECO:0000256" key="5">
    <source>
        <dbReference type="ARBA" id="ARBA00023163"/>
    </source>
</evidence>
<keyword evidence="3" id="KW-0805">Transcription regulation</keyword>
<evidence type="ECO:0000256" key="2">
    <source>
        <dbReference type="ARBA" id="ARBA00022737"/>
    </source>
</evidence>
<evidence type="ECO:0000256" key="1">
    <source>
        <dbReference type="ARBA" id="ARBA00004123"/>
    </source>
</evidence>
<keyword evidence="4" id="KW-0238">DNA-binding</keyword>
<dbReference type="GO" id="GO:0005634">
    <property type="term" value="C:nucleus"/>
    <property type="evidence" value="ECO:0007669"/>
    <property type="project" value="UniProtKB-SubCell"/>
</dbReference>
<keyword evidence="8" id="KW-1185">Reference proteome</keyword>
<gene>
    <name evidence="7" type="ORF">ASZ78_016306</name>
</gene>
<accession>A0A226NC04</accession>
<feature type="non-terminal residue" evidence="7">
    <location>
        <position position="1"/>
    </location>
</feature>
<dbReference type="PANTHER" id="PTHR47831:SF1">
    <property type="entry name" value="GENERAL TRANSCRIPTION FACTOR II-I REPEAT DOMAIN-CONTAINING PROTEIN 2A-RELATED"/>
    <property type="match status" value="1"/>
</dbReference>
<evidence type="ECO:0000256" key="6">
    <source>
        <dbReference type="ARBA" id="ARBA00023242"/>
    </source>
</evidence>
<dbReference type="AlphaFoldDB" id="A0A226NC04"/>
<proteinExistence type="predicted"/>
<dbReference type="PANTHER" id="PTHR47831">
    <property type="entry name" value="GENERAL TRANSCRIPTION FACTOR II-I REPEAT DOMAIN-CONTAINING PROTEIN 2"/>
    <property type="match status" value="1"/>
</dbReference>
<dbReference type="OrthoDB" id="10072451at2759"/>
<dbReference type="EMBL" id="MCFN01000112">
    <property type="protein sequence ID" value="OXB64779.1"/>
    <property type="molecule type" value="Genomic_DNA"/>
</dbReference>
<protein>
    <submittedName>
        <fullName evidence="7">Uncharacterized protein</fullName>
    </submittedName>
</protein>
<comment type="caution">
    <text evidence="7">The sequence shown here is derived from an EMBL/GenBank/DDBJ whole genome shotgun (WGS) entry which is preliminary data.</text>
</comment>
<evidence type="ECO:0000256" key="3">
    <source>
        <dbReference type="ARBA" id="ARBA00023015"/>
    </source>
</evidence>
<dbReference type="InterPro" id="IPR004212">
    <property type="entry name" value="GTF2I"/>
</dbReference>
<keyword evidence="6" id="KW-0539">Nucleus</keyword>